<dbReference type="InParanoid" id="A0A2J6SIF1"/>
<keyword evidence="3" id="KW-1185">Reference proteome</keyword>
<feature type="signal peptide" evidence="1">
    <location>
        <begin position="1"/>
        <end position="28"/>
    </location>
</feature>
<proteinExistence type="predicted"/>
<accession>A0A2J6SIF1</accession>
<dbReference type="EMBL" id="KZ613913">
    <property type="protein sequence ID" value="PMD50544.1"/>
    <property type="molecule type" value="Genomic_DNA"/>
</dbReference>
<dbReference type="Proteomes" id="UP000235371">
    <property type="component" value="Unassembled WGS sequence"/>
</dbReference>
<evidence type="ECO:0000313" key="2">
    <source>
        <dbReference type="EMBL" id="PMD50544.1"/>
    </source>
</evidence>
<name>A0A2J6SIF1_9HELO</name>
<sequence>MNLGGKMGLNRISLYVLWIPSCSVLILSESGRVLGSTNTSRLPLPLSSLSRPLCFQFKCWLTGLRLTSRSLQTLKLQCSSTDVRQRLLASVFEVETCQPCKRWTVIVANNPLIGFERLTESNALHILSRAQPCRA</sequence>
<protein>
    <submittedName>
        <fullName evidence="2">Uncharacterized protein</fullName>
    </submittedName>
</protein>
<reference evidence="2 3" key="1">
    <citation type="submission" date="2016-04" db="EMBL/GenBank/DDBJ databases">
        <title>A degradative enzymes factory behind the ericoid mycorrhizal symbiosis.</title>
        <authorList>
            <consortium name="DOE Joint Genome Institute"/>
            <person name="Martino E."/>
            <person name="Morin E."/>
            <person name="Grelet G."/>
            <person name="Kuo A."/>
            <person name="Kohler A."/>
            <person name="Daghino S."/>
            <person name="Barry K."/>
            <person name="Choi C."/>
            <person name="Cichocki N."/>
            <person name="Clum A."/>
            <person name="Copeland A."/>
            <person name="Hainaut M."/>
            <person name="Haridas S."/>
            <person name="Labutti K."/>
            <person name="Lindquist E."/>
            <person name="Lipzen A."/>
            <person name="Khouja H.-R."/>
            <person name="Murat C."/>
            <person name="Ohm R."/>
            <person name="Olson A."/>
            <person name="Spatafora J."/>
            <person name="Veneault-Fourrey C."/>
            <person name="Henrissat B."/>
            <person name="Grigoriev I."/>
            <person name="Martin F."/>
            <person name="Perotto S."/>
        </authorList>
    </citation>
    <scope>NUCLEOTIDE SEQUENCE [LARGE SCALE GENOMIC DNA]</scope>
    <source>
        <strain evidence="2 3">E</strain>
    </source>
</reference>
<dbReference type="RefSeq" id="XP_024727448.1">
    <property type="nucleotide sequence ID" value="XM_024871475.1"/>
</dbReference>
<feature type="chain" id="PRO_5014430751" evidence="1">
    <location>
        <begin position="29"/>
        <end position="135"/>
    </location>
</feature>
<keyword evidence="1" id="KW-0732">Signal</keyword>
<organism evidence="2 3">
    <name type="scientific">Hyaloscypha bicolor E</name>
    <dbReference type="NCBI Taxonomy" id="1095630"/>
    <lineage>
        <taxon>Eukaryota</taxon>
        <taxon>Fungi</taxon>
        <taxon>Dikarya</taxon>
        <taxon>Ascomycota</taxon>
        <taxon>Pezizomycotina</taxon>
        <taxon>Leotiomycetes</taxon>
        <taxon>Helotiales</taxon>
        <taxon>Hyaloscyphaceae</taxon>
        <taxon>Hyaloscypha</taxon>
        <taxon>Hyaloscypha bicolor</taxon>
    </lineage>
</organism>
<dbReference type="AlphaFoldDB" id="A0A2J6SIF1"/>
<dbReference type="GeneID" id="36579557"/>
<evidence type="ECO:0000313" key="3">
    <source>
        <dbReference type="Proteomes" id="UP000235371"/>
    </source>
</evidence>
<gene>
    <name evidence="2" type="ORF">K444DRAFT_271443</name>
</gene>
<evidence type="ECO:0000256" key="1">
    <source>
        <dbReference type="SAM" id="SignalP"/>
    </source>
</evidence>